<dbReference type="GO" id="GO:0004523">
    <property type="term" value="F:RNA-DNA hybrid ribonuclease activity"/>
    <property type="evidence" value="ECO:0007669"/>
    <property type="project" value="InterPro"/>
</dbReference>
<dbReference type="STRING" id="157652.A0A371FFD3"/>
<gene>
    <name evidence="2" type="ORF">CR513_42908</name>
</gene>
<dbReference type="InterPro" id="IPR012337">
    <property type="entry name" value="RNaseH-like_sf"/>
</dbReference>
<dbReference type="PANTHER" id="PTHR48475">
    <property type="entry name" value="RIBONUCLEASE H"/>
    <property type="match status" value="1"/>
</dbReference>
<reference evidence="2" key="1">
    <citation type="submission" date="2018-05" db="EMBL/GenBank/DDBJ databases">
        <title>Draft genome of Mucuna pruriens seed.</title>
        <authorList>
            <person name="Nnadi N.E."/>
            <person name="Vos R."/>
            <person name="Hasami M.H."/>
            <person name="Devisetty U.K."/>
            <person name="Aguiy J.C."/>
        </authorList>
    </citation>
    <scope>NUCLEOTIDE SEQUENCE [LARGE SCALE GENOMIC DNA]</scope>
    <source>
        <strain evidence="2">JCA_2017</strain>
    </source>
</reference>
<keyword evidence="3" id="KW-1185">Reference proteome</keyword>
<protein>
    <recommendedName>
        <fullName evidence="1">RNase H type-1 domain-containing protein</fullName>
    </recommendedName>
</protein>
<dbReference type="CDD" id="cd09279">
    <property type="entry name" value="RNase_HI_like"/>
    <property type="match status" value="1"/>
</dbReference>
<proteinExistence type="predicted"/>
<dbReference type="Gene3D" id="3.30.420.10">
    <property type="entry name" value="Ribonuclease H-like superfamily/Ribonuclease H"/>
    <property type="match status" value="1"/>
</dbReference>
<dbReference type="Pfam" id="PF13456">
    <property type="entry name" value="RVT_3"/>
    <property type="match status" value="1"/>
</dbReference>
<dbReference type="Proteomes" id="UP000257109">
    <property type="component" value="Unassembled WGS sequence"/>
</dbReference>
<dbReference type="EMBL" id="QJKJ01009307">
    <property type="protein sequence ID" value="RDX77032.1"/>
    <property type="molecule type" value="Genomic_DNA"/>
</dbReference>
<dbReference type="OrthoDB" id="2016287at2759"/>
<evidence type="ECO:0000259" key="1">
    <source>
        <dbReference type="Pfam" id="PF13456"/>
    </source>
</evidence>
<comment type="caution">
    <text evidence="2">The sequence shown here is derived from an EMBL/GenBank/DDBJ whole genome shotgun (WGS) entry which is preliminary data.</text>
</comment>
<sequence length="262" mass="30000">MVKWMIELSEFDLTFEKRGELTKKAEQPSKGWTLLVNGASNRKGSGAEVVLEGLDGVLIEQLLRFEYKAGNNQAEYEVLLVEMRLAKEIGAQVLTTKSDSLLVANQVNNEYQVRELQLIKYWDMVKKLEASFESFTFLHVPKDQNEHMNLLSKFASTQKGGLNRTVIQEMISRSNIKPTNNALWKDLIATFLRKEEVPDDPLAAKKLKKEVAKYTLISQQLYRRGFFYPFLKCLDLDKVEYATKEIHEGGVGPTLTLTLKYN</sequence>
<feature type="domain" description="RNase H type-1" evidence="1">
    <location>
        <begin position="42"/>
        <end position="154"/>
    </location>
</feature>
<evidence type="ECO:0000313" key="3">
    <source>
        <dbReference type="Proteomes" id="UP000257109"/>
    </source>
</evidence>
<name>A0A371FFD3_MUCPR</name>
<organism evidence="2 3">
    <name type="scientific">Mucuna pruriens</name>
    <name type="common">Velvet bean</name>
    <name type="synonym">Dolichos pruriens</name>
    <dbReference type="NCBI Taxonomy" id="157652"/>
    <lineage>
        <taxon>Eukaryota</taxon>
        <taxon>Viridiplantae</taxon>
        <taxon>Streptophyta</taxon>
        <taxon>Embryophyta</taxon>
        <taxon>Tracheophyta</taxon>
        <taxon>Spermatophyta</taxon>
        <taxon>Magnoliopsida</taxon>
        <taxon>eudicotyledons</taxon>
        <taxon>Gunneridae</taxon>
        <taxon>Pentapetalae</taxon>
        <taxon>rosids</taxon>
        <taxon>fabids</taxon>
        <taxon>Fabales</taxon>
        <taxon>Fabaceae</taxon>
        <taxon>Papilionoideae</taxon>
        <taxon>50 kb inversion clade</taxon>
        <taxon>NPAAA clade</taxon>
        <taxon>indigoferoid/millettioid clade</taxon>
        <taxon>Phaseoleae</taxon>
        <taxon>Mucuna</taxon>
    </lineage>
</organism>
<dbReference type="InterPro" id="IPR036397">
    <property type="entry name" value="RNaseH_sf"/>
</dbReference>
<evidence type="ECO:0000313" key="2">
    <source>
        <dbReference type="EMBL" id="RDX77032.1"/>
    </source>
</evidence>
<dbReference type="InterPro" id="IPR002156">
    <property type="entry name" value="RNaseH_domain"/>
</dbReference>
<accession>A0A371FFD3</accession>
<dbReference type="PANTHER" id="PTHR48475:SF2">
    <property type="entry name" value="RIBONUCLEASE H"/>
    <property type="match status" value="1"/>
</dbReference>
<feature type="non-terminal residue" evidence="2">
    <location>
        <position position="1"/>
    </location>
</feature>
<dbReference type="GO" id="GO:0003676">
    <property type="term" value="F:nucleic acid binding"/>
    <property type="evidence" value="ECO:0007669"/>
    <property type="project" value="InterPro"/>
</dbReference>
<dbReference type="SUPFAM" id="SSF53098">
    <property type="entry name" value="Ribonuclease H-like"/>
    <property type="match status" value="1"/>
</dbReference>
<dbReference type="AlphaFoldDB" id="A0A371FFD3"/>